<dbReference type="SUPFAM" id="SSF50494">
    <property type="entry name" value="Trypsin-like serine proteases"/>
    <property type="match status" value="1"/>
</dbReference>
<evidence type="ECO:0000256" key="12">
    <source>
        <dbReference type="ARBA" id="ARBA00023136"/>
    </source>
</evidence>
<keyword evidence="12 17" id="KW-0472">Membrane</keyword>
<dbReference type="InterPro" id="IPR004203">
    <property type="entry name" value="Cyt_c_oxidase_su4_fam"/>
</dbReference>
<dbReference type="GO" id="GO:0006508">
    <property type="term" value="P:proteolysis"/>
    <property type="evidence" value="ECO:0007669"/>
    <property type="project" value="UniProtKB-KW"/>
</dbReference>
<evidence type="ECO:0000256" key="15">
    <source>
        <dbReference type="ARBA" id="ARBA00055534"/>
    </source>
</evidence>
<dbReference type="Pfam" id="PF02936">
    <property type="entry name" value="COX4"/>
    <property type="match status" value="1"/>
</dbReference>
<dbReference type="InterPro" id="IPR013288">
    <property type="entry name" value="Cyt_c_oxidase_su4"/>
</dbReference>
<evidence type="ECO:0000256" key="1">
    <source>
        <dbReference type="ARBA" id="ARBA00004239"/>
    </source>
</evidence>
<evidence type="ECO:0000256" key="10">
    <source>
        <dbReference type="ARBA" id="ARBA00022989"/>
    </source>
</evidence>
<comment type="subcellular location">
    <subcellularLocation>
        <location evidence="2">Mitochondrion inner membrane</location>
        <topology evidence="2">Single-pass membrane protein</topology>
    </subcellularLocation>
    <subcellularLocation>
        <location evidence="1">Secreted</location>
        <location evidence="1">Extracellular space</location>
    </subcellularLocation>
</comment>
<evidence type="ECO:0000313" key="20">
    <source>
        <dbReference type="Proteomes" id="UP001153954"/>
    </source>
</evidence>
<dbReference type="CDD" id="cd00922">
    <property type="entry name" value="Cyt_c_Oxidase_IV"/>
    <property type="match status" value="1"/>
</dbReference>
<dbReference type="CDD" id="cd00190">
    <property type="entry name" value="Tryp_SPc"/>
    <property type="match status" value="1"/>
</dbReference>
<evidence type="ECO:0000256" key="5">
    <source>
        <dbReference type="ARBA" id="ARBA00022670"/>
    </source>
</evidence>
<evidence type="ECO:0000256" key="13">
    <source>
        <dbReference type="ARBA" id="ARBA00023157"/>
    </source>
</evidence>
<keyword evidence="13" id="KW-1015">Disulfide bond</keyword>
<dbReference type="InterPro" id="IPR009003">
    <property type="entry name" value="Peptidase_S1_PA"/>
</dbReference>
<dbReference type="PROSITE" id="PS00134">
    <property type="entry name" value="TRYPSIN_HIS"/>
    <property type="match status" value="1"/>
</dbReference>
<dbReference type="SUPFAM" id="SSF81406">
    <property type="entry name" value="Mitochondrial cytochrome c oxidase subunit IV"/>
    <property type="match status" value="1"/>
</dbReference>
<organism evidence="19 20">
    <name type="scientific">Euphydryas editha</name>
    <name type="common">Edith's checkerspot</name>
    <dbReference type="NCBI Taxonomy" id="104508"/>
    <lineage>
        <taxon>Eukaryota</taxon>
        <taxon>Metazoa</taxon>
        <taxon>Ecdysozoa</taxon>
        <taxon>Arthropoda</taxon>
        <taxon>Hexapoda</taxon>
        <taxon>Insecta</taxon>
        <taxon>Pterygota</taxon>
        <taxon>Neoptera</taxon>
        <taxon>Endopterygota</taxon>
        <taxon>Lepidoptera</taxon>
        <taxon>Glossata</taxon>
        <taxon>Ditrysia</taxon>
        <taxon>Papilionoidea</taxon>
        <taxon>Nymphalidae</taxon>
        <taxon>Nymphalinae</taxon>
        <taxon>Euphydryas</taxon>
    </lineage>
</organism>
<dbReference type="InterPro" id="IPR043504">
    <property type="entry name" value="Peptidase_S1_PA_chymotrypsin"/>
</dbReference>
<dbReference type="PRINTS" id="PR01873">
    <property type="entry name" value="CYTCOXIDASE4"/>
</dbReference>
<dbReference type="InterPro" id="IPR001254">
    <property type="entry name" value="Trypsin_dom"/>
</dbReference>
<evidence type="ECO:0000256" key="8">
    <source>
        <dbReference type="ARBA" id="ARBA00022801"/>
    </source>
</evidence>
<evidence type="ECO:0000256" key="17">
    <source>
        <dbReference type="SAM" id="Phobius"/>
    </source>
</evidence>
<name>A0AAU9UF81_EUPED</name>
<dbReference type="AlphaFoldDB" id="A0AAU9UF81"/>
<protein>
    <recommendedName>
        <fullName evidence="18">Peptidase S1 domain-containing protein</fullName>
    </recommendedName>
</protein>
<evidence type="ECO:0000256" key="16">
    <source>
        <dbReference type="ARBA" id="ARBA00084094"/>
    </source>
</evidence>
<evidence type="ECO:0000256" key="11">
    <source>
        <dbReference type="ARBA" id="ARBA00023128"/>
    </source>
</evidence>
<keyword evidence="4" id="KW-0800">Toxin</keyword>
<reference evidence="19" key="1">
    <citation type="submission" date="2022-03" db="EMBL/GenBank/DDBJ databases">
        <authorList>
            <person name="Tunstrom K."/>
        </authorList>
    </citation>
    <scope>NUCLEOTIDE SEQUENCE</scope>
</reference>
<dbReference type="InterPro" id="IPR036639">
    <property type="entry name" value="Cyt_c_oxidase_su4_sf"/>
</dbReference>
<dbReference type="FunFam" id="2.40.10.10:FF:000068">
    <property type="entry name" value="transmembrane protease serine 2"/>
    <property type="match status" value="1"/>
</dbReference>
<comment type="function">
    <text evidence="15">Fibrinolytic activity; shows preferential cleavage of Arg-Gly bonds in all three fibrinogen chains. Contact with the caterpillars causes severe bleeding, due the anticoagulant effect of the protein.</text>
</comment>
<evidence type="ECO:0000313" key="19">
    <source>
        <dbReference type="EMBL" id="CAH2097975.1"/>
    </source>
</evidence>
<dbReference type="Gene3D" id="2.40.10.10">
    <property type="entry name" value="Trypsin-like serine proteases"/>
    <property type="match status" value="1"/>
</dbReference>
<evidence type="ECO:0000256" key="3">
    <source>
        <dbReference type="ARBA" id="ARBA00008135"/>
    </source>
</evidence>
<dbReference type="GO" id="GO:0045277">
    <property type="term" value="C:respiratory chain complex IV"/>
    <property type="evidence" value="ECO:0007669"/>
    <property type="project" value="InterPro"/>
</dbReference>
<dbReference type="Gene3D" id="1.10.442.10">
    <property type="entry name" value="Cytochrome c oxidase subunit IV"/>
    <property type="match status" value="1"/>
</dbReference>
<keyword evidence="20" id="KW-1185">Reference proteome</keyword>
<dbReference type="Pfam" id="PF00089">
    <property type="entry name" value="Trypsin"/>
    <property type="match status" value="1"/>
</dbReference>
<keyword evidence="10 17" id="KW-1133">Transmembrane helix</keyword>
<feature type="domain" description="Peptidase S1" evidence="18">
    <location>
        <begin position="249"/>
        <end position="486"/>
    </location>
</feature>
<keyword evidence="5" id="KW-0645">Protease</keyword>
<dbReference type="SMART" id="SM00020">
    <property type="entry name" value="Tryp_SPc"/>
    <property type="match status" value="1"/>
</dbReference>
<feature type="transmembrane region" description="Helical" evidence="17">
    <location>
        <begin position="107"/>
        <end position="129"/>
    </location>
</feature>
<dbReference type="PROSITE" id="PS50240">
    <property type="entry name" value="TRYPSIN_DOM"/>
    <property type="match status" value="1"/>
</dbReference>
<evidence type="ECO:0000256" key="7">
    <source>
        <dbReference type="ARBA" id="ARBA00022792"/>
    </source>
</evidence>
<keyword evidence="16" id="KW-1205">Fibrinolytic toxin</keyword>
<keyword evidence="9" id="KW-0720">Serine protease</keyword>
<keyword evidence="11" id="KW-0496">Mitochondrion</keyword>
<comment type="caution">
    <text evidence="19">The sequence shown here is derived from an EMBL/GenBank/DDBJ whole genome shotgun (WGS) entry which is preliminary data.</text>
</comment>
<keyword evidence="6 17" id="KW-0812">Transmembrane</keyword>
<gene>
    <name evidence="19" type="ORF">EEDITHA_LOCUS13137</name>
</gene>
<dbReference type="EMBL" id="CAKOGL010000018">
    <property type="protein sequence ID" value="CAH2097975.1"/>
    <property type="molecule type" value="Genomic_DNA"/>
</dbReference>
<dbReference type="FunFam" id="1.10.442.10:FF:000001">
    <property type="entry name" value="Cytochrome c oxidase subunit 4 isoform 1"/>
    <property type="match status" value="1"/>
</dbReference>
<dbReference type="GO" id="GO:0090729">
    <property type="term" value="F:toxin activity"/>
    <property type="evidence" value="ECO:0007669"/>
    <property type="project" value="UniProtKB-KW"/>
</dbReference>
<accession>A0AAU9UF81</accession>
<dbReference type="Proteomes" id="UP001153954">
    <property type="component" value="Unassembled WGS sequence"/>
</dbReference>
<dbReference type="PANTHER" id="PTHR24276">
    <property type="entry name" value="POLYSERASE-RELATED"/>
    <property type="match status" value="1"/>
</dbReference>
<evidence type="ECO:0000259" key="18">
    <source>
        <dbReference type="PROSITE" id="PS50240"/>
    </source>
</evidence>
<keyword evidence="7" id="KW-0999">Mitochondrion inner membrane</keyword>
<comment type="similarity">
    <text evidence="3">Belongs to the cytochrome c oxidase IV family.</text>
</comment>
<evidence type="ECO:0000256" key="6">
    <source>
        <dbReference type="ARBA" id="ARBA00022692"/>
    </source>
</evidence>
<dbReference type="InterPro" id="IPR018114">
    <property type="entry name" value="TRYPSIN_HIS"/>
</dbReference>
<dbReference type="GO" id="GO:0006123">
    <property type="term" value="P:mitochondrial electron transport, cytochrome c to oxygen"/>
    <property type="evidence" value="ECO:0007669"/>
    <property type="project" value="InterPro"/>
</dbReference>
<dbReference type="GO" id="GO:0005576">
    <property type="term" value="C:extracellular region"/>
    <property type="evidence" value="ECO:0007669"/>
    <property type="project" value="UniProtKB-SubCell"/>
</dbReference>
<keyword evidence="14" id="KW-1199">Hemostasis impairing toxin</keyword>
<evidence type="ECO:0000256" key="2">
    <source>
        <dbReference type="ARBA" id="ARBA00004434"/>
    </source>
</evidence>
<evidence type="ECO:0000256" key="4">
    <source>
        <dbReference type="ARBA" id="ARBA00022656"/>
    </source>
</evidence>
<dbReference type="GO" id="GO:0005743">
    <property type="term" value="C:mitochondrial inner membrane"/>
    <property type="evidence" value="ECO:0007669"/>
    <property type="project" value="UniProtKB-SubCell"/>
</dbReference>
<dbReference type="GO" id="GO:0004252">
    <property type="term" value="F:serine-type endopeptidase activity"/>
    <property type="evidence" value="ECO:0007669"/>
    <property type="project" value="InterPro"/>
</dbReference>
<evidence type="ECO:0000256" key="14">
    <source>
        <dbReference type="ARBA" id="ARBA00023240"/>
    </source>
</evidence>
<proteinExistence type="inferred from homology"/>
<evidence type="ECO:0000256" key="9">
    <source>
        <dbReference type="ARBA" id="ARBA00022825"/>
    </source>
</evidence>
<dbReference type="PANTHER" id="PTHR24276:SF91">
    <property type="entry name" value="AT26814P-RELATED"/>
    <property type="match status" value="1"/>
</dbReference>
<sequence>MLTIGTSRIIFIPNSQIIRTVYGFSRIGCRDIVGHGINGSANYKDDALFPFPAVRFKENTRDVCALREKERGDWRMLCCEEKKALYRASFCQTFAEFQAPTGQWKFIMGWVFIATSFAFWAAMFCHYYVYEPLPSSFSKASQKAQLRRMLELRVNPIDGISSLWDYDNDKWKVAIVLALIGMSLAHPTPSDLGGLVERERILRRSLDDREWQYEGMTIEFPLRRSLNEKKTTSKKPSIDPPLDLRYRRIFNADEIASIEDYPFLAALLVNKQLWCGAAIIESDRVLTAAHCLQLQYNNRFFREYVKMLSIRIGSSNATSGGELYRVTEIFFHPNYKPNTLEFNFAVLKLHKNITFGEPNNVAKIDYSTDKIIPTDSNITFLGWGSVLSVGGLGGQVLLQKLVLPVYDLADCQEVYGRDLVTRNNFCAGYITLAKNVCNHDAGGPAVMDGLLVGILSFSSKRCDRRDRPAVFSTVGTIAPWLETLAEKKITLTKIAIKSPDWINRN</sequence>
<dbReference type="InterPro" id="IPR050430">
    <property type="entry name" value="Peptidase_S1"/>
</dbReference>
<keyword evidence="8" id="KW-0378">Hydrolase</keyword>